<sequence>MSQAGQQATSEQDLRPPRRYSLITPTEWFRIPLRSQEKRERSVRVLLDRTYPNRDEHAARRRELRELLSGLVDRAAHRDGLELYLSTQAVLGVPVPASLLVLVEPENPALPSQPPVELLADGLRAKYGKQAEVTTVRLPSGPSVRCRRQVLGEGALELGQTADRPSTALDHYLPRPHSTAWLVLTFTTPIPELANAQVEMFDAIAASLQWS</sequence>
<evidence type="ECO:0000313" key="2">
    <source>
        <dbReference type="Proteomes" id="UP001183246"/>
    </source>
</evidence>
<name>A0ABU2MUM7_9ACTN</name>
<evidence type="ECO:0000313" key="1">
    <source>
        <dbReference type="EMBL" id="MDT0345348.1"/>
    </source>
</evidence>
<dbReference type="RefSeq" id="WP_311706482.1">
    <property type="nucleotide sequence ID" value="NZ_JAVREL010000014.1"/>
</dbReference>
<comment type="caution">
    <text evidence="1">The sequence shown here is derived from an EMBL/GenBank/DDBJ whole genome shotgun (WGS) entry which is preliminary data.</text>
</comment>
<reference evidence="2" key="1">
    <citation type="submission" date="2023-07" db="EMBL/GenBank/DDBJ databases">
        <title>30 novel species of actinomycetes from the DSMZ collection.</title>
        <authorList>
            <person name="Nouioui I."/>
        </authorList>
    </citation>
    <scope>NUCLEOTIDE SEQUENCE [LARGE SCALE GENOMIC DNA]</scope>
    <source>
        <strain evidence="2">DSM 44938</strain>
    </source>
</reference>
<gene>
    <name evidence="1" type="ORF">RM590_22490</name>
</gene>
<dbReference type="Proteomes" id="UP001183246">
    <property type="component" value="Unassembled WGS sequence"/>
</dbReference>
<dbReference type="EMBL" id="JAVREL010000014">
    <property type="protein sequence ID" value="MDT0345348.1"/>
    <property type="molecule type" value="Genomic_DNA"/>
</dbReference>
<protein>
    <submittedName>
        <fullName evidence="1">Uncharacterized protein</fullName>
    </submittedName>
</protein>
<organism evidence="1 2">
    <name type="scientific">Streptomyces litchfieldiae</name>
    <dbReference type="NCBI Taxonomy" id="3075543"/>
    <lineage>
        <taxon>Bacteria</taxon>
        <taxon>Bacillati</taxon>
        <taxon>Actinomycetota</taxon>
        <taxon>Actinomycetes</taxon>
        <taxon>Kitasatosporales</taxon>
        <taxon>Streptomycetaceae</taxon>
        <taxon>Streptomyces</taxon>
    </lineage>
</organism>
<proteinExistence type="predicted"/>
<accession>A0ABU2MUM7</accession>
<keyword evidence="2" id="KW-1185">Reference proteome</keyword>